<keyword evidence="2" id="KW-1185">Reference proteome</keyword>
<gene>
    <name evidence="1" type="ORF">SKAU_G00106950</name>
</gene>
<sequence length="142" mass="15097">MWDEAARLESHIADANKETDQARRSLRLQIWQGVVRNFITRDRAGGATSGQGVGLEAHLFLFEARPRVLPRTDTKPSDGATGARWHAQGVPGEIALVAAVTAVELAAPAGAVRSPLTPPLILAGTGSTCQHGSLAKLRMPCR</sequence>
<dbReference type="EMBL" id="JAINUF010000003">
    <property type="protein sequence ID" value="KAJ8370667.1"/>
    <property type="molecule type" value="Genomic_DNA"/>
</dbReference>
<name>A0A9Q1J6X8_SYNKA</name>
<comment type="caution">
    <text evidence="1">The sequence shown here is derived from an EMBL/GenBank/DDBJ whole genome shotgun (WGS) entry which is preliminary data.</text>
</comment>
<evidence type="ECO:0000313" key="2">
    <source>
        <dbReference type="Proteomes" id="UP001152622"/>
    </source>
</evidence>
<accession>A0A9Q1J6X8</accession>
<protein>
    <submittedName>
        <fullName evidence="1">Uncharacterized protein</fullName>
    </submittedName>
</protein>
<evidence type="ECO:0000313" key="1">
    <source>
        <dbReference type="EMBL" id="KAJ8370667.1"/>
    </source>
</evidence>
<proteinExistence type="predicted"/>
<dbReference type="AlphaFoldDB" id="A0A9Q1J6X8"/>
<organism evidence="1 2">
    <name type="scientific">Synaphobranchus kaupii</name>
    <name type="common">Kaup's arrowtooth eel</name>
    <dbReference type="NCBI Taxonomy" id="118154"/>
    <lineage>
        <taxon>Eukaryota</taxon>
        <taxon>Metazoa</taxon>
        <taxon>Chordata</taxon>
        <taxon>Craniata</taxon>
        <taxon>Vertebrata</taxon>
        <taxon>Euteleostomi</taxon>
        <taxon>Actinopterygii</taxon>
        <taxon>Neopterygii</taxon>
        <taxon>Teleostei</taxon>
        <taxon>Anguilliformes</taxon>
        <taxon>Synaphobranchidae</taxon>
        <taxon>Synaphobranchus</taxon>
    </lineage>
</organism>
<reference evidence="1" key="1">
    <citation type="journal article" date="2023" name="Science">
        <title>Genome structures resolve the early diversification of teleost fishes.</title>
        <authorList>
            <person name="Parey E."/>
            <person name="Louis A."/>
            <person name="Montfort J."/>
            <person name="Bouchez O."/>
            <person name="Roques C."/>
            <person name="Iampietro C."/>
            <person name="Lluch J."/>
            <person name="Castinel A."/>
            <person name="Donnadieu C."/>
            <person name="Desvignes T."/>
            <person name="Floi Bucao C."/>
            <person name="Jouanno E."/>
            <person name="Wen M."/>
            <person name="Mejri S."/>
            <person name="Dirks R."/>
            <person name="Jansen H."/>
            <person name="Henkel C."/>
            <person name="Chen W.J."/>
            <person name="Zahm M."/>
            <person name="Cabau C."/>
            <person name="Klopp C."/>
            <person name="Thompson A.W."/>
            <person name="Robinson-Rechavi M."/>
            <person name="Braasch I."/>
            <person name="Lecointre G."/>
            <person name="Bobe J."/>
            <person name="Postlethwait J.H."/>
            <person name="Berthelot C."/>
            <person name="Roest Crollius H."/>
            <person name="Guiguen Y."/>
        </authorList>
    </citation>
    <scope>NUCLEOTIDE SEQUENCE</scope>
    <source>
        <strain evidence="1">WJC10195</strain>
    </source>
</reference>
<dbReference type="Proteomes" id="UP001152622">
    <property type="component" value="Chromosome 3"/>
</dbReference>